<proteinExistence type="predicted"/>
<evidence type="ECO:0000313" key="1">
    <source>
        <dbReference type="EMBL" id="MFD1514368.1"/>
    </source>
</evidence>
<reference evidence="1 2" key="1">
    <citation type="journal article" date="2019" name="Int. J. Syst. Evol. Microbiol.">
        <title>The Global Catalogue of Microorganisms (GCM) 10K type strain sequencing project: providing services to taxonomists for standard genome sequencing and annotation.</title>
        <authorList>
            <consortium name="The Broad Institute Genomics Platform"/>
            <consortium name="The Broad Institute Genome Sequencing Center for Infectious Disease"/>
            <person name="Wu L."/>
            <person name="Ma J."/>
        </authorList>
    </citation>
    <scope>NUCLEOTIDE SEQUENCE [LARGE SCALE GENOMIC DNA]</scope>
    <source>
        <strain evidence="1 2">CGMCC 1.12563</strain>
    </source>
</reference>
<dbReference type="AlphaFoldDB" id="A0ABD6AYK9"/>
<name>A0ABD6AYK9_9EURY</name>
<keyword evidence="2" id="KW-1185">Reference proteome</keyword>
<dbReference type="EMBL" id="JBHUDC010000007">
    <property type="protein sequence ID" value="MFD1514368.1"/>
    <property type="molecule type" value="Genomic_DNA"/>
</dbReference>
<comment type="caution">
    <text evidence="1">The sequence shown here is derived from an EMBL/GenBank/DDBJ whole genome shotgun (WGS) entry which is preliminary data.</text>
</comment>
<dbReference type="RefSeq" id="WP_250874337.1">
    <property type="nucleotide sequence ID" value="NZ_JALXFV010000007.1"/>
</dbReference>
<organism evidence="1 2">
    <name type="scientific">Halomarina rubra</name>
    <dbReference type="NCBI Taxonomy" id="2071873"/>
    <lineage>
        <taxon>Archaea</taxon>
        <taxon>Methanobacteriati</taxon>
        <taxon>Methanobacteriota</taxon>
        <taxon>Stenosarchaea group</taxon>
        <taxon>Halobacteria</taxon>
        <taxon>Halobacteriales</taxon>
        <taxon>Natronomonadaceae</taxon>
        <taxon>Halomarina</taxon>
    </lineage>
</organism>
<protein>
    <submittedName>
        <fullName evidence="1">Uncharacterized protein</fullName>
    </submittedName>
</protein>
<gene>
    <name evidence="1" type="ORF">ACFSBT_13885</name>
</gene>
<dbReference type="Proteomes" id="UP001597187">
    <property type="component" value="Unassembled WGS sequence"/>
</dbReference>
<accession>A0ABD6AYK9</accession>
<sequence length="163" mass="18214">MVEISKVKLQVYDDNVDLFAKISFDAEFSEDEIELNLKYHVWGVLYEIDGDIDKYVIWPNGDGLLVQRAPLGNSDDHITFIDGGNTRPDQGHKQSFELKTDIGDIVFRGTSSTKIESAPAGVVDERWLGPESEFRAIATMIPSVSMAARFSNQENVALEDFAL</sequence>
<evidence type="ECO:0000313" key="2">
    <source>
        <dbReference type="Proteomes" id="UP001597187"/>
    </source>
</evidence>